<evidence type="ECO:0000313" key="2">
    <source>
        <dbReference type="Proteomes" id="UP000001176"/>
    </source>
</evidence>
<protein>
    <submittedName>
        <fullName evidence="1">Uncharacterized protein</fullName>
    </submittedName>
</protein>
<dbReference type="EMBL" id="AM889285">
    <property type="protein sequence ID" value="CAP54570.1"/>
    <property type="molecule type" value="Genomic_DNA"/>
</dbReference>
<keyword evidence="2" id="KW-1185">Reference proteome</keyword>
<dbReference type="AlphaFoldDB" id="A9H8S5"/>
<proteinExistence type="predicted"/>
<sequence length="50" mass="5667">MLRDKPDDAFVAVAPAPDLFRRHCHSPRAAANGWRARALFCMVHGIDYED</sequence>
<accession>A9H8S5</accession>
<organism evidence="1 2">
    <name type="scientific">Gluconacetobacter diazotrophicus (strain ATCC 49037 / DSM 5601 / CCUG 37298 / CIP 103539 / LMG 7603 / PAl5)</name>
    <dbReference type="NCBI Taxonomy" id="272568"/>
    <lineage>
        <taxon>Bacteria</taxon>
        <taxon>Pseudomonadati</taxon>
        <taxon>Pseudomonadota</taxon>
        <taxon>Alphaproteobacteria</taxon>
        <taxon>Acetobacterales</taxon>
        <taxon>Acetobacteraceae</taxon>
        <taxon>Gluconacetobacter</taxon>
    </lineage>
</organism>
<reference evidence="1 2" key="1">
    <citation type="journal article" date="2009" name="BMC Genomics">
        <title>Complete genome sequence of the sugarcane nitrogen-fixing endophyte Gluconacetobacter diazotrophicus Pal5.</title>
        <authorList>
            <person name="Bertalan M."/>
            <person name="Albano R."/>
            <person name="Padua V."/>
            <person name="Rouws L."/>
            <person name="Rojas C."/>
            <person name="Hemerly A."/>
            <person name="Teixeira K."/>
            <person name="Schwab S."/>
            <person name="Araujo J."/>
            <person name="Oliveira A."/>
            <person name="Franca L."/>
            <person name="Magalhaes V."/>
            <person name="Alqueres S."/>
            <person name="Cardoso A."/>
            <person name="Almeida W."/>
            <person name="Loureiro M.M."/>
            <person name="Nogueira E."/>
            <person name="Cidade D."/>
            <person name="Oliveira D."/>
            <person name="Simao T."/>
            <person name="Macedo J."/>
            <person name="Valadao A."/>
            <person name="Dreschsel M."/>
            <person name="Freitas F."/>
            <person name="Vidal M."/>
            <person name="Guedes H."/>
            <person name="Rodrigues E."/>
            <person name="Meneses C."/>
            <person name="Brioso P."/>
            <person name="Pozzer L."/>
            <person name="Figueiredo D."/>
            <person name="Montano H."/>
            <person name="Junior J."/>
            <person name="Filho G."/>
            <person name="Flores V."/>
            <person name="Ferreira B."/>
            <person name="Branco A."/>
            <person name="Gonzalez P."/>
            <person name="Guillobel H."/>
            <person name="Lemos M."/>
            <person name="Seibel L."/>
            <person name="Macedo J."/>
            <person name="Alves-Ferreira M."/>
            <person name="Sachetto-Martins G."/>
            <person name="Coelho A."/>
            <person name="Santos E."/>
            <person name="Amaral G."/>
            <person name="Neves A."/>
            <person name="Pacheco A.B."/>
            <person name="Carvalho D."/>
            <person name="Lery L."/>
            <person name="Bisch P."/>
            <person name="Rossle S.C."/>
            <person name="Urmenyi T."/>
            <person name="Kruger W.V."/>
            <person name="Martins O."/>
            <person name="Baldani J.I."/>
            <person name="Ferreira P.C."/>
        </authorList>
    </citation>
    <scope>NUCLEOTIDE SEQUENCE [LARGE SCALE GENOMIC DNA]</scope>
    <source>
        <strain evidence="2">ATCC 49037 / DSM 5601 / CCUG 37298 / CIP 103539 / LMG 7603 / PAl5</strain>
    </source>
</reference>
<dbReference type="Proteomes" id="UP000001176">
    <property type="component" value="Chromosome"/>
</dbReference>
<gene>
    <name evidence="1" type="ordered locus">GDI0627</name>
</gene>
<dbReference type="KEGG" id="gdi:GDI0627"/>
<name>A9H8S5_GLUDA</name>
<evidence type="ECO:0000313" key="1">
    <source>
        <dbReference type="EMBL" id="CAP54570.1"/>
    </source>
</evidence>